<dbReference type="EMBL" id="ML211993">
    <property type="protein sequence ID" value="TFK79574.1"/>
    <property type="molecule type" value="Genomic_DNA"/>
</dbReference>
<dbReference type="InParanoid" id="A0A5C3NQC7"/>
<feature type="non-terminal residue" evidence="1">
    <location>
        <position position="1"/>
    </location>
</feature>
<evidence type="ECO:0000313" key="2">
    <source>
        <dbReference type="Proteomes" id="UP000308197"/>
    </source>
</evidence>
<name>A0A5C3NQC7_9APHY</name>
<reference evidence="1 2" key="1">
    <citation type="journal article" date="2019" name="Nat. Ecol. Evol.">
        <title>Megaphylogeny resolves global patterns of mushroom evolution.</title>
        <authorList>
            <person name="Varga T."/>
            <person name="Krizsan K."/>
            <person name="Foldi C."/>
            <person name="Dima B."/>
            <person name="Sanchez-Garcia M."/>
            <person name="Sanchez-Ramirez S."/>
            <person name="Szollosi G.J."/>
            <person name="Szarkandi J.G."/>
            <person name="Papp V."/>
            <person name="Albert L."/>
            <person name="Andreopoulos W."/>
            <person name="Angelini C."/>
            <person name="Antonin V."/>
            <person name="Barry K.W."/>
            <person name="Bougher N.L."/>
            <person name="Buchanan P."/>
            <person name="Buyck B."/>
            <person name="Bense V."/>
            <person name="Catcheside P."/>
            <person name="Chovatia M."/>
            <person name="Cooper J."/>
            <person name="Damon W."/>
            <person name="Desjardin D."/>
            <person name="Finy P."/>
            <person name="Geml J."/>
            <person name="Haridas S."/>
            <person name="Hughes K."/>
            <person name="Justo A."/>
            <person name="Karasinski D."/>
            <person name="Kautmanova I."/>
            <person name="Kiss B."/>
            <person name="Kocsube S."/>
            <person name="Kotiranta H."/>
            <person name="LaButti K.M."/>
            <person name="Lechner B.E."/>
            <person name="Liimatainen K."/>
            <person name="Lipzen A."/>
            <person name="Lukacs Z."/>
            <person name="Mihaltcheva S."/>
            <person name="Morgado L.N."/>
            <person name="Niskanen T."/>
            <person name="Noordeloos M.E."/>
            <person name="Ohm R.A."/>
            <person name="Ortiz-Santana B."/>
            <person name="Ovrebo C."/>
            <person name="Racz N."/>
            <person name="Riley R."/>
            <person name="Savchenko A."/>
            <person name="Shiryaev A."/>
            <person name="Soop K."/>
            <person name="Spirin V."/>
            <person name="Szebenyi C."/>
            <person name="Tomsovsky M."/>
            <person name="Tulloss R.E."/>
            <person name="Uehling J."/>
            <person name="Grigoriev I.V."/>
            <person name="Vagvolgyi C."/>
            <person name="Papp T."/>
            <person name="Martin F.M."/>
            <person name="Miettinen O."/>
            <person name="Hibbett D.S."/>
            <person name="Nagy L.G."/>
        </authorList>
    </citation>
    <scope>NUCLEOTIDE SEQUENCE [LARGE SCALE GENOMIC DNA]</scope>
    <source>
        <strain evidence="1 2">HHB13444</strain>
    </source>
</reference>
<organism evidence="1 2">
    <name type="scientific">Polyporus arcularius HHB13444</name>
    <dbReference type="NCBI Taxonomy" id="1314778"/>
    <lineage>
        <taxon>Eukaryota</taxon>
        <taxon>Fungi</taxon>
        <taxon>Dikarya</taxon>
        <taxon>Basidiomycota</taxon>
        <taxon>Agaricomycotina</taxon>
        <taxon>Agaricomycetes</taxon>
        <taxon>Polyporales</taxon>
        <taxon>Polyporaceae</taxon>
        <taxon>Polyporus</taxon>
    </lineage>
</organism>
<dbReference type="STRING" id="1314778.A0A5C3NQC7"/>
<feature type="non-terminal residue" evidence="1">
    <location>
        <position position="902"/>
    </location>
</feature>
<gene>
    <name evidence="1" type="ORF">K466DRAFT_473373</name>
</gene>
<dbReference type="PANTHER" id="PTHR31912:SF34">
    <property type="entry name" value="NOTOCHORD-RELATED PROTEIN"/>
    <property type="match status" value="1"/>
</dbReference>
<keyword evidence="2" id="KW-1185">Reference proteome</keyword>
<proteinExistence type="predicted"/>
<evidence type="ECO:0000313" key="1">
    <source>
        <dbReference type="EMBL" id="TFK79574.1"/>
    </source>
</evidence>
<dbReference type="Proteomes" id="UP000308197">
    <property type="component" value="Unassembled WGS sequence"/>
</dbReference>
<protein>
    <submittedName>
        <fullName evidence="1">Uncharacterized protein</fullName>
    </submittedName>
</protein>
<accession>A0A5C3NQC7</accession>
<dbReference type="PANTHER" id="PTHR31912">
    <property type="entry name" value="IP13529P"/>
    <property type="match status" value="1"/>
</dbReference>
<sequence length="902" mass="100449">FLTHTLFSSASLRFSERQKCAILDWGRAMKATGVPTLYGLSKLKDRIHALVGDPTERVVSLSGNVFYLNGVKESLIKDYGNPLTRFAMMDYPRDDGKRMSQVQNGSKMLLDIPPEVGSPAVRVNGDVYFVRELVLRADGSLFIPERFFYSEFGGSESVPASGVEQVFLEELCALGHEVTVSEGGLRVADERVIVPISTFMKPYPELVESGVLEIGFTVECSSYSANMPNHLHGKTRKGMMAYAVPLIVFMDDVSGNISKQWNKHHVIYMSNANLPREMIEKEFCVRFVTSSPHAAPMELMAAMKQSICQAAEDGIIAYDCQYDEEVLLCPYALFVAGDNPMQAEECSHGGLACNYFCRTCMAGGTQVQKQSLAGYSALFKARAPRTPEGTRKEIERQILGAEGKLKDATALTGTCDATTRAVLNCIVELGKQLRKRVAGEPGLSEDEVQKRLGERLEEVLKGSAIEDHINPLLGMPGMNIHLDTPTEVLHTVLLGVVKYYWSQTVVIVNKAKALDTLQVRLAALSTDGLNAPSWNPEYMIWYKGSLIGKHFKSLAQVMPFVIYDLVPPSVLQAWNLIGELVVQLWHTTIEDIEEYLAKLSRTIEDLLNVTAQCAPSILVLKPKFHFLVHLPAFIRRFGPAILYSTERYESFNHVFRLSQIYSNRQAPSRDSCQAFAANDIAKHIISGGYWYDGDCKKWVRAGVEVMEYIEAHPELRRFLGLWDAITQAGRGSNGAATSRHDPLHPVLGKATKTVFVLRKTNPREATILEGRRFYRGASFTTKTGDEAWVDGYVFITVNDKLVVGRVLEMLVPDDSDRLVTHVALQLLEFLPSRHHKLQLPRLIQTDQMVVACPVDIECVVNVQHDCATSECNTTTGAPALQERQQTSVMHKAVVHSDTNMFV</sequence>
<dbReference type="AlphaFoldDB" id="A0A5C3NQC7"/>